<evidence type="ECO:0000313" key="9">
    <source>
        <dbReference type="Proteomes" id="UP000514752"/>
    </source>
</evidence>
<dbReference type="InterPro" id="IPR011010">
    <property type="entry name" value="DNA_brk_join_enz"/>
</dbReference>
<evidence type="ECO:0000259" key="7">
    <source>
        <dbReference type="PROSITE" id="PS51900"/>
    </source>
</evidence>
<dbReference type="KEGG" id="nsg:H3L94_03640"/>
<dbReference type="GO" id="GO:0003677">
    <property type="term" value="F:DNA binding"/>
    <property type="evidence" value="ECO:0007669"/>
    <property type="project" value="UniProtKB-UniRule"/>
</dbReference>
<dbReference type="AlphaFoldDB" id="A0A7D7NB29"/>
<comment type="similarity">
    <text evidence="1">Belongs to the 'phage' integrase family.</text>
</comment>
<dbReference type="Proteomes" id="UP000514752">
    <property type="component" value="Chromosome"/>
</dbReference>
<gene>
    <name evidence="8" type="ORF">H3L94_03640</name>
</gene>
<evidence type="ECO:0000313" key="8">
    <source>
        <dbReference type="EMBL" id="QMT41139.1"/>
    </source>
</evidence>
<protein>
    <submittedName>
        <fullName evidence="8">Tyrosine-type recombinase/integrase</fullName>
    </submittedName>
</protein>
<dbReference type="InterPro" id="IPR002104">
    <property type="entry name" value="Integrase_catalytic"/>
</dbReference>
<dbReference type="PROSITE" id="PS51900">
    <property type="entry name" value="CB"/>
    <property type="match status" value="1"/>
</dbReference>
<keyword evidence="2" id="KW-0229">DNA integration</keyword>
<dbReference type="InterPro" id="IPR004107">
    <property type="entry name" value="Integrase_SAM-like_N"/>
</dbReference>
<evidence type="ECO:0000256" key="1">
    <source>
        <dbReference type="ARBA" id="ARBA00008857"/>
    </source>
</evidence>
<evidence type="ECO:0000256" key="3">
    <source>
        <dbReference type="ARBA" id="ARBA00023125"/>
    </source>
</evidence>
<name>A0A7D7NB29_9NEIS</name>
<organism evidence="8 9">
    <name type="scientific">Neisseria shayeganii</name>
    <dbReference type="NCBI Taxonomy" id="607712"/>
    <lineage>
        <taxon>Bacteria</taxon>
        <taxon>Pseudomonadati</taxon>
        <taxon>Pseudomonadota</taxon>
        <taxon>Betaproteobacteria</taxon>
        <taxon>Neisseriales</taxon>
        <taxon>Neisseriaceae</taxon>
        <taxon>Neisseria</taxon>
    </lineage>
</organism>
<proteinExistence type="inferred from homology"/>
<dbReference type="InterPro" id="IPR013762">
    <property type="entry name" value="Integrase-like_cat_sf"/>
</dbReference>
<accession>A0A7D7NB29</accession>
<sequence>MSHPPLNPTPAHHGLPDEDIQAVMQWLYARGRRSPHTFAAYKREAEKLLNWAAGEGKTLRDLSIQDIGRYLHHLEHDKAAKPSTVMYSRRVLNQMYQYLCDLGYLARNAVKLTPLPAVPQEEVPTKFLDLDAWIWLWKWLTARPAANRRQTAVKVRDRWLFALVYHTGMRREEVAKASMNDLQYRNGRWTLRVLGKRNKVRHVSIHSVLLQELKQYRTALGLPELPDSQENFGLIIPLKGDKSRRLTPRAIGLMVHECREAALADCDDDPIRIQLINMSTHWLRHTNTTHRYMAGASTETIQDEQGHADPKTTRIYLKTLPGQRQQDAEKLAELHANAVKDS</sequence>
<dbReference type="InterPro" id="IPR044068">
    <property type="entry name" value="CB"/>
</dbReference>
<feature type="domain" description="Core-binding (CB)" evidence="7">
    <location>
        <begin position="17"/>
        <end position="100"/>
    </location>
</feature>
<dbReference type="CDD" id="cd00397">
    <property type="entry name" value="DNA_BRE_C"/>
    <property type="match status" value="1"/>
</dbReference>
<dbReference type="Pfam" id="PF02899">
    <property type="entry name" value="Phage_int_SAM_1"/>
    <property type="match status" value="1"/>
</dbReference>
<dbReference type="InterPro" id="IPR010998">
    <property type="entry name" value="Integrase_recombinase_N"/>
</dbReference>
<dbReference type="SUPFAM" id="SSF56349">
    <property type="entry name" value="DNA breaking-rejoining enzymes"/>
    <property type="match status" value="1"/>
</dbReference>
<keyword evidence="4" id="KW-0233">DNA recombination</keyword>
<dbReference type="EMBL" id="CP059567">
    <property type="protein sequence ID" value="QMT41139.1"/>
    <property type="molecule type" value="Genomic_DNA"/>
</dbReference>
<reference evidence="8 9" key="1">
    <citation type="submission" date="2020-07" db="EMBL/GenBank/DDBJ databases">
        <title>Genomic diversity of species in the Neisseriaceae family.</title>
        <authorList>
            <person name="Vincent A.T."/>
            <person name="Bernet E."/>
            <person name="Veyrier F.J."/>
        </authorList>
    </citation>
    <scope>NUCLEOTIDE SEQUENCE [LARGE SCALE GENOMIC DNA]</scope>
    <source>
        <strain evidence="8 9">DSM 22244</strain>
    </source>
</reference>
<dbReference type="Gene3D" id="1.10.443.10">
    <property type="entry name" value="Intergrase catalytic core"/>
    <property type="match status" value="1"/>
</dbReference>
<keyword evidence="3 5" id="KW-0238">DNA-binding</keyword>
<evidence type="ECO:0000259" key="6">
    <source>
        <dbReference type="PROSITE" id="PS51898"/>
    </source>
</evidence>
<dbReference type="Pfam" id="PF00589">
    <property type="entry name" value="Phage_integrase"/>
    <property type="match status" value="1"/>
</dbReference>
<dbReference type="PANTHER" id="PTHR30349:SF41">
    <property type="entry name" value="INTEGRASE_RECOMBINASE PROTEIN MJ0367-RELATED"/>
    <property type="match status" value="1"/>
</dbReference>
<dbReference type="RefSeq" id="WP_182122699.1">
    <property type="nucleotide sequence ID" value="NZ_CP059567.1"/>
</dbReference>
<dbReference type="PANTHER" id="PTHR30349">
    <property type="entry name" value="PHAGE INTEGRASE-RELATED"/>
    <property type="match status" value="1"/>
</dbReference>
<evidence type="ECO:0000256" key="5">
    <source>
        <dbReference type="PROSITE-ProRule" id="PRU01248"/>
    </source>
</evidence>
<evidence type="ECO:0000256" key="2">
    <source>
        <dbReference type="ARBA" id="ARBA00022908"/>
    </source>
</evidence>
<feature type="domain" description="Tyr recombinase" evidence="6">
    <location>
        <begin position="123"/>
        <end position="330"/>
    </location>
</feature>
<dbReference type="GO" id="GO:0015074">
    <property type="term" value="P:DNA integration"/>
    <property type="evidence" value="ECO:0007669"/>
    <property type="project" value="UniProtKB-KW"/>
</dbReference>
<evidence type="ECO:0000256" key="4">
    <source>
        <dbReference type="ARBA" id="ARBA00023172"/>
    </source>
</evidence>
<dbReference type="InterPro" id="IPR050090">
    <property type="entry name" value="Tyrosine_recombinase_XerCD"/>
</dbReference>
<dbReference type="PROSITE" id="PS51898">
    <property type="entry name" value="TYR_RECOMBINASE"/>
    <property type="match status" value="1"/>
</dbReference>
<dbReference type="Gene3D" id="1.10.150.130">
    <property type="match status" value="1"/>
</dbReference>
<dbReference type="GO" id="GO:0006310">
    <property type="term" value="P:DNA recombination"/>
    <property type="evidence" value="ECO:0007669"/>
    <property type="project" value="UniProtKB-KW"/>
</dbReference>